<evidence type="ECO:0000256" key="1">
    <source>
        <dbReference type="ARBA" id="ARBA00004814"/>
    </source>
</evidence>
<dbReference type="EC" id="1.13.12.3" evidence="3"/>
<protein>
    <recommendedName>
        <fullName evidence="4">Tryptophan 2-monooxygenase</fullName>
        <ecNumber evidence="3">1.13.12.3</ecNumber>
    </recommendedName>
</protein>
<dbReference type="EMBL" id="CP028918">
    <property type="protein sequence ID" value="AWB48647.1"/>
    <property type="molecule type" value="Genomic_DNA"/>
</dbReference>
<dbReference type="InterPro" id="IPR036188">
    <property type="entry name" value="FAD/NAD-bd_sf"/>
</dbReference>
<gene>
    <name evidence="8" type="ORF">HYN69_09115</name>
</gene>
<comment type="catalytic activity">
    <reaction evidence="6">
        <text>L-tryptophan + O2 = indole-3-acetamide + CO2 + H2O</text>
        <dbReference type="Rhea" id="RHEA:16165"/>
        <dbReference type="ChEBI" id="CHEBI:15377"/>
        <dbReference type="ChEBI" id="CHEBI:15379"/>
        <dbReference type="ChEBI" id="CHEBI:16031"/>
        <dbReference type="ChEBI" id="CHEBI:16526"/>
        <dbReference type="ChEBI" id="CHEBI:57912"/>
        <dbReference type="EC" id="1.13.12.3"/>
    </reaction>
</comment>
<dbReference type="SUPFAM" id="SSF54373">
    <property type="entry name" value="FAD-linked reductases, C-terminal domain"/>
    <property type="match status" value="1"/>
</dbReference>
<evidence type="ECO:0000313" key="9">
    <source>
        <dbReference type="Proteomes" id="UP000244496"/>
    </source>
</evidence>
<organism evidence="8 9">
    <name type="scientific">Paragemmobacter aquarius</name>
    <dbReference type="NCBI Taxonomy" id="2169400"/>
    <lineage>
        <taxon>Bacteria</taxon>
        <taxon>Pseudomonadati</taxon>
        <taxon>Pseudomonadota</taxon>
        <taxon>Alphaproteobacteria</taxon>
        <taxon>Rhodobacterales</taxon>
        <taxon>Paracoccaceae</taxon>
        <taxon>Paragemmobacter</taxon>
    </lineage>
</organism>
<evidence type="ECO:0000259" key="7">
    <source>
        <dbReference type="Pfam" id="PF01593"/>
    </source>
</evidence>
<dbReference type="AlphaFoldDB" id="A0A2S0ULG2"/>
<dbReference type="Gene3D" id="3.90.660.10">
    <property type="match status" value="1"/>
</dbReference>
<dbReference type="SUPFAM" id="SSF51905">
    <property type="entry name" value="FAD/NAD(P)-binding domain"/>
    <property type="match status" value="1"/>
</dbReference>
<sequence length="468" mass="48452">MLPRALQHNALPRARNPRRRHGGAIVDLMISRRCVLTSGLGLAVAGRGFAASGLAGKRVVVVGAGMAGIAAGRALTAAGAEVVIVEARDRIGGRVWTSGLWDDLPVDLGASWIHGVRGNPLTALADAAGLKRVATDYESAVAMAGGDEVETAEAWDIIEAAQDGAEDGQSLRDAVMARAEWAAMDEAGRAALRLWVHRAIEQEYGGDWGALSAQEFDAGKEFGGGDVLFAQGYGALADTLARGLDIRLGQQVVAVRAEGRGVALDMADGGVLAADRAVITLPLGVLQAGAVRFIPALGEARQRAIAALGTGLLNKCWLRFDSALPVPDVDWIENLGPTSPLWAEWVNGGRALGAPVLLGFNAAATAREVESFDDRATVASAMAGLREMFGSGFPDPIAAQVTRWGGDPLALGSYSFMAAGSTPDSRAALAGADWDGRIVFAGEAASVQHASTVHGAWTSGEAAVRDIL</sequence>
<evidence type="ECO:0000256" key="5">
    <source>
        <dbReference type="ARBA" id="ARBA00023070"/>
    </source>
</evidence>
<accession>A0A2S0ULG2</accession>
<dbReference type="Pfam" id="PF01593">
    <property type="entry name" value="Amino_oxidase"/>
    <property type="match status" value="2"/>
</dbReference>
<evidence type="ECO:0000256" key="6">
    <source>
        <dbReference type="ARBA" id="ARBA00047321"/>
    </source>
</evidence>
<comment type="pathway">
    <text evidence="1">Plant hormone metabolism; auxin biosynthesis.</text>
</comment>
<evidence type="ECO:0000313" key="8">
    <source>
        <dbReference type="EMBL" id="AWB48647.1"/>
    </source>
</evidence>
<reference evidence="8 9" key="1">
    <citation type="submission" date="2018-04" db="EMBL/GenBank/DDBJ databases">
        <title>Genome sequencing of Gemmobacter.</title>
        <authorList>
            <person name="Yi H."/>
            <person name="Baek M.-G."/>
        </authorList>
    </citation>
    <scope>NUCLEOTIDE SEQUENCE [LARGE SCALE GENOMIC DNA]</scope>
    <source>
        <strain evidence="8 9">HYN0069</strain>
    </source>
</reference>
<keyword evidence="9" id="KW-1185">Reference proteome</keyword>
<feature type="domain" description="Amine oxidase" evidence="7">
    <location>
        <begin position="66"/>
        <end position="135"/>
    </location>
</feature>
<proteinExistence type="inferred from homology"/>
<dbReference type="InterPro" id="IPR002937">
    <property type="entry name" value="Amino_oxidase"/>
</dbReference>
<dbReference type="GO" id="GO:0050361">
    <property type="term" value="F:tryptophan 2-monooxygenase activity"/>
    <property type="evidence" value="ECO:0007669"/>
    <property type="project" value="UniProtKB-EC"/>
</dbReference>
<dbReference type="Proteomes" id="UP000244496">
    <property type="component" value="Chromosome"/>
</dbReference>
<evidence type="ECO:0000256" key="4">
    <source>
        <dbReference type="ARBA" id="ARBA00017871"/>
    </source>
</evidence>
<evidence type="ECO:0000256" key="2">
    <source>
        <dbReference type="ARBA" id="ARBA00005833"/>
    </source>
</evidence>
<dbReference type="GO" id="GO:0009851">
    <property type="term" value="P:auxin biosynthetic process"/>
    <property type="evidence" value="ECO:0007669"/>
    <property type="project" value="UniProtKB-KW"/>
</dbReference>
<dbReference type="InterPro" id="IPR050281">
    <property type="entry name" value="Flavin_monoamine_oxidase"/>
</dbReference>
<keyword evidence="5" id="KW-0073">Auxin biosynthesis</keyword>
<name>A0A2S0ULG2_9RHOB</name>
<dbReference type="OrthoDB" id="9790035at2"/>
<dbReference type="PRINTS" id="PR00420">
    <property type="entry name" value="RNGMNOXGNASE"/>
</dbReference>
<dbReference type="Gene3D" id="3.50.50.60">
    <property type="entry name" value="FAD/NAD(P)-binding domain"/>
    <property type="match status" value="1"/>
</dbReference>
<evidence type="ECO:0000256" key="3">
    <source>
        <dbReference type="ARBA" id="ARBA00012535"/>
    </source>
</evidence>
<comment type="similarity">
    <text evidence="2">Belongs to the tryptophan 2-monooxygenase family.</text>
</comment>
<feature type="domain" description="Amine oxidase" evidence="7">
    <location>
        <begin position="186"/>
        <end position="468"/>
    </location>
</feature>
<dbReference type="KEGG" id="geh:HYN69_09115"/>
<dbReference type="PANTHER" id="PTHR10742:SF410">
    <property type="entry name" value="LYSINE-SPECIFIC HISTONE DEMETHYLASE 2"/>
    <property type="match status" value="1"/>
</dbReference>
<dbReference type="PANTHER" id="PTHR10742">
    <property type="entry name" value="FLAVIN MONOAMINE OXIDASE"/>
    <property type="match status" value="1"/>
</dbReference>